<protein>
    <submittedName>
        <fullName evidence="2">Uncharacterized protein</fullName>
    </submittedName>
</protein>
<accession>A0A1G1YVQ3</accession>
<evidence type="ECO:0000313" key="2">
    <source>
        <dbReference type="EMBL" id="OGY56309.1"/>
    </source>
</evidence>
<keyword evidence="1" id="KW-0812">Transmembrane</keyword>
<dbReference type="AlphaFoldDB" id="A0A1G1YVQ3"/>
<evidence type="ECO:0000313" key="3">
    <source>
        <dbReference type="Proteomes" id="UP000177062"/>
    </source>
</evidence>
<proteinExistence type="predicted"/>
<name>A0A1G1YVQ3_9BACT</name>
<reference evidence="2 3" key="1">
    <citation type="journal article" date="2016" name="Nat. Commun.">
        <title>Thousands of microbial genomes shed light on interconnected biogeochemical processes in an aquifer system.</title>
        <authorList>
            <person name="Anantharaman K."/>
            <person name="Brown C.T."/>
            <person name="Hug L.A."/>
            <person name="Sharon I."/>
            <person name="Castelle C.J."/>
            <person name="Probst A.J."/>
            <person name="Thomas B.C."/>
            <person name="Singh A."/>
            <person name="Wilkins M.J."/>
            <person name="Karaoz U."/>
            <person name="Brodie E.L."/>
            <person name="Williams K.H."/>
            <person name="Hubbard S.S."/>
            <person name="Banfield J.F."/>
        </authorList>
    </citation>
    <scope>NUCLEOTIDE SEQUENCE [LARGE SCALE GENOMIC DNA]</scope>
</reference>
<evidence type="ECO:0000256" key="1">
    <source>
        <dbReference type="SAM" id="Phobius"/>
    </source>
</evidence>
<feature type="transmembrane region" description="Helical" evidence="1">
    <location>
        <begin position="15"/>
        <end position="38"/>
    </location>
</feature>
<comment type="caution">
    <text evidence="2">The sequence shown here is derived from an EMBL/GenBank/DDBJ whole genome shotgun (WGS) entry which is preliminary data.</text>
</comment>
<feature type="transmembrane region" description="Helical" evidence="1">
    <location>
        <begin position="50"/>
        <end position="73"/>
    </location>
</feature>
<organism evidence="2 3">
    <name type="scientific">Candidatus Colwellbacteria bacterium RBG_13_48_8</name>
    <dbReference type="NCBI Taxonomy" id="1797685"/>
    <lineage>
        <taxon>Bacteria</taxon>
        <taxon>Candidatus Colwelliibacteriota</taxon>
    </lineage>
</organism>
<dbReference type="Proteomes" id="UP000177062">
    <property type="component" value="Unassembled WGS sequence"/>
</dbReference>
<dbReference type="EMBL" id="MHIT01000029">
    <property type="protein sequence ID" value="OGY56309.1"/>
    <property type="molecule type" value="Genomic_DNA"/>
</dbReference>
<sequence length="77" mass="8505">MEELAGFLEEMGAGVLWFIFLAVIAFTALAAAALYYHWREYTTDAQRGKLMFGGYLAVAGTFALIMLLALLFYQNGA</sequence>
<keyword evidence="1" id="KW-1133">Transmembrane helix</keyword>
<keyword evidence="1" id="KW-0472">Membrane</keyword>
<gene>
    <name evidence="2" type="ORF">A2Y84_01005</name>
</gene>